<sequence length="225" mass="24087">MVGNRRGEAARATLLDAGRVAFSTQRYEEVSIVDLARSLGVAAGSISYHFGGKRGFYLAVIAQAADEFWSELLAMRGPALDRLTRGVEKLLDRAHAQPGAFEALLADVADAEVRKIRDEHRRRLAHALAVEISGSAATPVLRAAIAGWMSFIEGAVLDWLHTGDLARDQVRDLILGNFFGTVLSAVSVDPGIELSKRVVDAVLSDARLGSFLAGMAMTMPAGTVE</sequence>
<reference evidence="4 5" key="1">
    <citation type="submission" date="2018-06" db="EMBL/GenBank/DDBJ databases">
        <title>Genomic Encyclopedia of Type Strains, Phase IV (KMG-IV): sequencing the most valuable type-strain genomes for metagenomic binning, comparative biology and taxonomic classification.</title>
        <authorList>
            <person name="Goeker M."/>
        </authorList>
    </citation>
    <scope>NUCLEOTIDE SEQUENCE [LARGE SCALE GENOMIC DNA]</scope>
    <source>
        <strain evidence="4 5">DSM 44599</strain>
    </source>
</reference>
<dbReference type="GO" id="GO:0003700">
    <property type="term" value="F:DNA-binding transcription factor activity"/>
    <property type="evidence" value="ECO:0007669"/>
    <property type="project" value="TreeGrafter"/>
</dbReference>
<evidence type="ECO:0000259" key="3">
    <source>
        <dbReference type="PROSITE" id="PS50977"/>
    </source>
</evidence>
<protein>
    <submittedName>
        <fullName evidence="4">TetR family transcriptional regulator</fullName>
    </submittedName>
</protein>
<dbReference type="Proteomes" id="UP000252586">
    <property type="component" value="Unassembled WGS sequence"/>
</dbReference>
<dbReference type="InterPro" id="IPR009057">
    <property type="entry name" value="Homeodomain-like_sf"/>
</dbReference>
<keyword evidence="5" id="KW-1185">Reference proteome</keyword>
<comment type="caution">
    <text evidence="4">The sequence shown here is derived from an EMBL/GenBank/DDBJ whole genome shotgun (WGS) entry which is preliminary data.</text>
</comment>
<dbReference type="PANTHER" id="PTHR30055">
    <property type="entry name" value="HTH-TYPE TRANSCRIPTIONAL REGULATOR RUTR"/>
    <property type="match status" value="1"/>
</dbReference>
<dbReference type="GO" id="GO:0000976">
    <property type="term" value="F:transcription cis-regulatory region binding"/>
    <property type="evidence" value="ECO:0007669"/>
    <property type="project" value="TreeGrafter"/>
</dbReference>
<gene>
    <name evidence="4" type="ORF">DFR74_11082</name>
</gene>
<evidence type="ECO:0000256" key="1">
    <source>
        <dbReference type="ARBA" id="ARBA00023125"/>
    </source>
</evidence>
<organism evidence="4 5">
    <name type="scientific">Nocardia puris</name>
    <dbReference type="NCBI Taxonomy" id="208602"/>
    <lineage>
        <taxon>Bacteria</taxon>
        <taxon>Bacillati</taxon>
        <taxon>Actinomycetota</taxon>
        <taxon>Actinomycetes</taxon>
        <taxon>Mycobacteriales</taxon>
        <taxon>Nocardiaceae</taxon>
        <taxon>Nocardia</taxon>
    </lineage>
</organism>
<feature type="domain" description="HTH tetR-type" evidence="3">
    <location>
        <begin position="8"/>
        <end position="68"/>
    </location>
</feature>
<evidence type="ECO:0000313" key="4">
    <source>
        <dbReference type="EMBL" id="RBO87828.1"/>
    </source>
</evidence>
<dbReference type="SUPFAM" id="SSF46689">
    <property type="entry name" value="Homeodomain-like"/>
    <property type="match status" value="1"/>
</dbReference>
<evidence type="ECO:0000313" key="5">
    <source>
        <dbReference type="Proteomes" id="UP000252586"/>
    </source>
</evidence>
<dbReference type="InterPro" id="IPR001647">
    <property type="entry name" value="HTH_TetR"/>
</dbReference>
<name>A0A366DF06_9NOCA</name>
<keyword evidence="1 2" id="KW-0238">DNA-binding</keyword>
<dbReference type="EMBL" id="QNRE01000010">
    <property type="protein sequence ID" value="RBO87828.1"/>
    <property type="molecule type" value="Genomic_DNA"/>
</dbReference>
<dbReference type="RefSeq" id="WP_067511822.1">
    <property type="nucleotide sequence ID" value="NZ_QNRE01000010.1"/>
</dbReference>
<dbReference type="PANTHER" id="PTHR30055:SF226">
    <property type="entry name" value="HTH-TYPE TRANSCRIPTIONAL REGULATOR PKSA"/>
    <property type="match status" value="1"/>
</dbReference>
<evidence type="ECO:0000256" key="2">
    <source>
        <dbReference type="PROSITE-ProRule" id="PRU00335"/>
    </source>
</evidence>
<dbReference type="Gene3D" id="1.10.357.10">
    <property type="entry name" value="Tetracycline Repressor, domain 2"/>
    <property type="match status" value="1"/>
</dbReference>
<dbReference type="AlphaFoldDB" id="A0A366DF06"/>
<dbReference type="STRING" id="1210090.GCA_001613185_05038"/>
<accession>A0A366DF06</accession>
<dbReference type="InterPro" id="IPR050109">
    <property type="entry name" value="HTH-type_TetR-like_transc_reg"/>
</dbReference>
<dbReference type="OrthoDB" id="8479950at2"/>
<feature type="DNA-binding region" description="H-T-H motif" evidence="2">
    <location>
        <begin position="31"/>
        <end position="50"/>
    </location>
</feature>
<dbReference type="Pfam" id="PF00440">
    <property type="entry name" value="TetR_N"/>
    <property type="match status" value="1"/>
</dbReference>
<proteinExistence type="predicted"/>
<dbReference type="PROSITE" id="PS50977">
    <property type="entry name" value="HTH_TETR_2"/>
    <property type="match status" value="1"/>
</dbReference>